<sequence>MSCPDVVGSRGLPGHHLGLENSHDWVGLAYWPEQGFIVTPAYHYLLQASKIQGVMWDYYTSLGIPEAEDRSIVVDKNGVTAKLAVVVRASVIRPTAGPDPSSRIPYHD</sequence>
<evidence type="ECO:0000313" key="2">
    <source>
        <dbReference type="Proteomes" id="UP000002748"/>
    </source>
</evidence>
<proteinExistence type="predicted"/>
<protein>
    <submittedName>
        <fullName evidence="1">Uncharacterized protein</fullName>
    </submittedName>
</protein>
<dbReference type="VEuPathDB" id="FungiDB:A1Q1_06082"/>
<dbReference type="KEGG" id="tasa:A1Q1_06082"/>
<accession>J5SG29</accession>
<reference evidence="1 2" key="1">
    <citation type="journal article" date="2012" name="Eukaryot. Cell">
        <title>Draft genome sequence of CBS 2479, the standard type strain of Trichosporon asahii.</title>
        <authorList>
            <person name="Yang R.Y."/>
            <person name="Li H.T."/>
            <person name="Zhu H."/>
            <person name="Zhou G.P."/>
            <person name="Wang M."/>
            <person name="Wang L."/>
        </authorList>
    </citation>
    <scope>NUCLEOTIDE SEQUENCE [LARGE SCALE GENOMIC DNA]</scope>
    <source>
        <strain evidence="2">ATCC 90039 / CBS 2479 / JCM 2466 / KCTC 7840 / NCYC 2677 / UAMH 7654</strain>
    </source>
</reference>
<dbReference type="RefSeq" id="XP_014176766.1">
    <property type="nucleotide sequence ID" value="XM_014321291.1"/>
</dbReference>
<dbReference type="AlphaFoldDB" id="J5SG29"/>
<organism evidence="1 2">
    <name type="scientific">Trichosporon asahii var. asahii (strain ATCC 90039 / CBS 2479 / JCM 2466 / KCTC 7840 / NBRC 103889/ NCYC 2677 / UAMH 7654)</name>
    <name type="common">Yeast</name>
    <dbReference type="NCBI Taxonomy" id="1186058"/>
    <lineage>
        <taxon>Eukaryota</taxon>
        <taxon>Fungi</taxon>
        <taxon>Dikarya</taxon>
        <taxon>Basidiomycota</taxon>
        <taxon>Agaricomycotina</taxon>
        <taxon>Tremellomycetes</taxon>
        <taxon>Trichosporonales</taxon>
        <taxon>Trichosporonaceae</taxon>
        <taxon>Trichosporon</taxon>
    </lineage>
</organism>
<name>J5SG29_TRIAS</name>
<dbReference type="GeneID" id="25989594"/>
<dbReference type="EMBL" id="ALBS01000326">
    <property type="protein sequence ID" value="EJT45466.1"/>
    <property type="molecule type" value="Genomic_DNA"/>
</dbReference>
<gene>
    <name evidence="1" type="ORF">A1Q1_06082</name>
</gene>
<dbReference type="Proteomes" id="UP000002748">
    <property type="component" value="Unassembled WGS sequence"/>
</dbReference>
<evidence type="ECO:0000313" key="1">
    <source>
        <dbReference type="EMBL" id="EJT45466.1"/>
    </source>
</evidence>
<comment type="caution">
    <text evidence="1">The sequence shown here is derived from an EMBL/GenBank/DDBJ whole genome shotgun (WGS) entry which is preliminary data.</text>
</comment>
<dbReference type="HOGENOM" id="CLU_2198836_0_0_1"/>